<dbReference type="EMBL" id="LKEA01000067">
    <property type="protein sequence ID" value="ROV89862.1"/>
    <property type="molecule type" value="Genomic_DNA"/>
</dbReference>
<protein>
    <submittedName>
        <fullName evidence="3">Uncharacterized protein</fullName>
    </submittedName>
</protein>
<evidence type="ECO:0000256" key="1">
    <source>
        <dbReference type="SAM" id="MobiDB-lite"/>
    </source>
</evidence>
<dbReference type="PANTHER" id="PTHR36182:SF2">
    <property type="entry name" value="LYTIC POLYSACCHARIDE MONOOXYGENASE"/>
    <property type="match status" value="1"/>
</dbReference>
<feature type="chain" id="PRO_5019034380" evidence="2">
    <location>
        <begin position="21"/>
        <end position="631"/>
    </location>
</feature>
<reference evidence="3 4" key="1">
    <citation type="submission" date="2015-09" db="EMBL/GenBank/DDBJ databases">
        <title>Host preference determinants of Valsa canker pathogens revealed by comparative genomics.</title>
        <authorList>
            <person name="Yin Z."/>
            <person name="Huang L."/>
        </authorList>
    </citation>
    <scope>NUCLEOTIDE SEQUENCE [LARGE SCALE GENOMIC DNA]</scope>
    <source>
        <strain evidence="3 4">03-1</strain>
    </source>
</reference>
<dbReference type="AlphaFoldDB" id="A0A423VFR3"/>
<comment type="caution">
    <text evidence="3">The sequence shown here is derived from an EMBL/GenBank/DDBJ whole genome shotgun (WGS) entry which is preliminary data.</text>
</comment>
<keyword evidence="4" id="KW-1185">Reference proteome</keyword>
<feature type="region of interest" description="Disordered" evidence="1">
    <location>
        <begin position="276"/>
        <end position="344"/>
    </location>
</feature>
<feature type="region of interest" description="Disordered" evidence="1">
    <location>
        <begin position="587"/>
        <end position="631"/>
    </location>
</feature>
<accession>A0A423VFR3</accession>
<sequence length="631" mass="68150">MTRFTSIVASALALSSMCSAHMILANPKPYGNPNNSPLTSSNYPCQVSGDAATFFSTDGLSNTATAGDTVKMSFTGSAVHGGGSCQVALSTDMQPSKSTRWSVILSVEGGCPSTDGTSPSTYDVKIPSDIPAGDYSYAWTWTSKLSGTQEYYMNCAPITIKASGGSKRRSTNIRARSGALDNYPPLAVYNLADINSCKSVLSSDPKYAFPGSNVQHLLASGTPAYEDITGDSCFASGECAALLDASSSKSEPFDNRAYDVDDFDDEDLDTSIEMDVDPSESTSQEGSGSGSHRVQAPDLVRQGESQESSLKLHPDPSDAEVVHEGTGISTEPMSSMDEDEEGEGSLLHQKVTMCLDIHVVCPGCGHLVEQIYQECSYQGVLRGHMVYSQIKAIQYPELLWFSCSVVDCELNHALHSSLASLHEIAMRKGQAYSQNHAYTILAVDDEDDEACELALSPEEVGVPNAPFPNFLSAEGRLTARNMLQRGETIKAIAEVLGRSTGSISKYIKAYIRPNPENSYVHQGFDINTIKPVPGAPHPRWLSAEERRLVHAMRQRGETKRDIVKALGKPRAKVVKYINSYMITHEAAALPDPAPKRKRSADETEPEPQQSSKRLRQNDGTVCLDSIVVKSG</sequence>
<feature type="signal peptide" evidence="2">
    <location>
        <begin position="1"/>
        <end position="20"/>
    </location>
</feature>
<gene>
    <name evidence="3" type="ORF">VMCG_09503</name>
</gene>
<proteinExistence type="predicted"/>
<evidence type="ECO:0000313" key="4">
    <source>
        <dbReference type="Proteomes" id="UP000283895"/>
    </source>
</evidence>
<evidence type="ECO:0000313" key="3">
    <source>
        <dbReference type="EMBL" id="ROV89862.1"/>
    </source>
</evidence>
<name>A0A423VFR3_9PEZI</name>
<keyword evidence="2" id="KW-0732">Signal</keyword>
<evidence type="ECO:0000256" key="2">
    <source>
        <dbReference type="SAM" id="SignalP"/>
    </source>
</evidence>
<dbReference type="OrthoDB" id="2342176at2759"/>
<feature type="compositionally biased region" description="Basic and acidic residues" evidence="1">
    <location>
        <begin position="310"/>
        <end position="323"/>
    </location>
</feature>
<dbReference type="Proteomes" id="UP000283895">
    <property type="component" value="Unassembled WGS sequence"/>
</dbReference>
<dbReference type="STRING" id="356882.A0A423VFR3"/>
<dbReference type="PANTHER" id="PTHR36182">
    <property type="entry name" value="PROTEIN, PUTATIVE (AFU_ORTHOLOGUE AFUA_6G10930)-RELATED"/>
    <property type="match status" value="1"/>
</dbReference>
<organism evidence="3 4">
    <name type="scientific">Cytospora schulzeri</name>
    <dbReference type="NCBI Taxonomy" id="448051"/>
    <lineage>
        <taxon>Eukaryota</taxon>
        <taxon>Fungi</taxon>
        <taxon>Dikarya</taxon>
        <taxon>Ascomycota</taxon>
        <taxon>Pezizomycotina</taxon>
        <taxon>Sordariomycetes</taxon>
        <taxon>Sordariomycetidae</taxon>
        <taxon>Diaporthales</taxon>
        <taxon>Cytosporaceae</taxon>
        <taxon>Cytospora</taxon>
    </lineage>
</organism>
<dbReference type="Gene3D" id="2.70.50.70">
    <property type="match status" value="1"/>
</dbReference>